<evidence type="ECO:0000256" key="2">
    <source>
        <dbReference type="SAM" id="MobiDB-lite"/>
    </source>
</evidence>
<dbReference type="STRING" id="317577.GCA_000419625_00374"/>
<keyword evidence="3" id="KW-0812">Transmembrane</keyword>
<evidence type="ECO:0000313" key="5">
    <source>
        <dbReference type="Proteomes" id="UP000259030"/>
    </source>
</evidence>
<gene>
    <name evidence="4" type="ORF">DFI_03830</name>
</gene>
<dbReference type="KEGG" id="dfc:DFI_03830"/>
<feature type="region of interest" description="Disordered" evidence="2">
    <location>
        <begin position="328"/>
        <end position="386"/>
    </location>
</feature>
<protein>
    <submittedName>
        <fullName evidence="4">Uncharacterized protein</fullName>
    </submittedName>
</protein>
<organism evidence="4 5">
    <name type="scientific">Deinococcus ficus</name>
    <dbReference type="NCBI Taxonomy" id="317577"/>
    <lineage>
        <taxon>Bacteria</taxon>
        <taxon>Thermotogati</taxon>
        <taxon>Deinococcota</taxon>
        <taxon>Deinococci</taxon>
        <taxon>Deinococcales</taxon>
        <taxon>Deinococcaceae</taxon>
        <taxon>Deinococcus</taxon>
    </lineage>
</organism>
<reference evidence="4 5" key="1">
    <citation type="submission" date="2017-05" db="EMBL/GenBank/DDBJ databases">
        <title>The complete genome sequence of Deinococcus ficus isolated from the rhizosphere of the Ficus religiosa L. in Taiwan.</title>
        <authorList>
            <person name="Wu K.-M."/>
            <person name="Liao T.-L."/>
            <person name="Liu Y.-M."/>
            <person name="Young C.-C."/>
            <person name="Tsai S.-F."/>
        </authorList>
    </citation>
    <scope>NUCLEOTIDE SEQUENCE [LARGE SCALE GENOMIC DNA]</scope>
    <source>
        <strain evidence="4 5">CC-FR2-10</strain>
    </source>
</reference>
<feature type="coiled-coil region" evidence="1">
    <location>
        <begin position="264"/>
        <end position="294"/>
    </location>
</feature>
<keyword evidence="3" id="KW-0472">Membrane</keyword>
<feature type="region of interest" description="Disordered" evidence="2">
    <location>
        <begin position="180"/>
        <end position="212"/>
    </location>
</feature>
<dbReference type="Proteomes" id="UP000259030">
    <property type="component" value="Chromosome"/>
</dbReference>
<evidence type="ECO:0000313" key="4">
    <source>
        <dbReference type="EMBL" id="ASN80260.1"/>
    </source>
</evidence>
<keyword evidence="1" id="KW-0175">Coiled coil</keyword>
<feature type="compositionally biased region" description="Pro residues" evidence="2">
    <location>
        <begin position="228"/>
        <end position="241"/>
    </location>
</feature>
<keyword evidence="3" id="KW-1133">Transmembrane helix</keyword>
<accession>A0A221SUG1</accession>
<feature type="compositionally biased region" description="Low complexity" evidence="2">
    <location>
        <begin position="203"/>
        <end position="212"/>
    </location>
</feature>
<feature type="transmembrane region" description="Helical" evidence="3">
    <location>
        <begin position="412"/>
        <end position="430"/>
    </location>
</feature>
<dbReference type="AlphaFoldDB" id="A0A221SUG1"/>
<feature type="compositionally biased region" description="Basic and acidic residues" evidence="2">
    <location>
        <begin position="242"/>
        <end position="258"/>
    </location>
</feature>
<sequence>MKPIGPYVAARDVQPLADESGGGVRTVRATDRLTGMPALLHLLPHPVTLPDLPGTAPLLPFTDAGLDGTQAYLVTELPLAAQPARDPEPAARGALAALAALHARGQAHGGVSAAQLWAVDGEVLLAGAGLPWQDEPTPAGDLRDLARTLDALGGVPTPLRTLARQADRVSALDALRALNGEQPLPDLPPEIAGVRAPDPAPARPQAAPVAAAPSEAEVIVIRAAPEVTPEPPAAPAAPAPDPGKETPQERRRRENEERRAQAILDAQAGAKRKAERLRAQAEAQRAEAATTEIHPLRIGFGAGETDTPVTVIGGDDDLPDWTPELAHSDAVDGDAPAPRLTMRDVPRVPEHMRREPLPPEPGPEGERPLEAGKLPGRHRQGDPIRIGWDEDGTWRVVREVPAPPPGPALPRWVWPLLALLVLTVGVLWAARAFGTPAQAGAACCDVAFTVRGAQSAKAFVLRAPAGRGHYAGQALGQVPGTLHLNGEGAYTLKFTAAGRAPVTVELSAPLGRPVPVVLAR</sequence>
<name>A0A221SUG1_9DEIO</name>
<feature type="compositionally biased region" description="Basic and acidic residues" evidence="2">
    <location>
        <begin position="341"/>
        <end position="357"/>
    </location>
</feature>
<dbReference type="RefSeq" id="WP_027462012.1">
    <property type="nucleotide sequence ID" value="NZ_CP021081.1"/>
</dbReference>
<dbReference type="EMBL" id="CP021081">
    <property type="protein sequence ID" value="ASN80260.1"/>
    <property type="molecule type" value="Genomic_DNA"/>
</dbReference>
<feature type="region of interest" description="Disordered" evidence="2">
    <location>
        <begin position="228"/>
        <end position="258"/>
    </location>
</feature>
<proteinExistence type="predicted"/>
<evidence type="ECO:0000256" key="1">
    <source>
        <dbReference type="SAM" id="Coils"/>
    </source>
</evidence>
<keyword evidence="5" id="KW-1185">Reference proteome</keyword>
<evidence type="ECO:0000256" key="3">
    <source>
        <dbReference type="SAM" id="Phobius"/>
    </source>
</evidence>